<sequence length="73" mass="7683">MLKLTAIFYIIIAPTLAGICALVPLSMSGTLDFDPTFFVSFVIAGAVLALPVSWFVAKRISAAVSKKGPRAVV</sequence>
<protein>
    <recommendedName>
        <fullName evidence="4">CTP synthetase</fullName>
    </recommendedName>
</protein>
<keyword evidence="3" id="KW-1185">Reference proteome</keyword>
<comment type="caution">
    <text evidence="2">The sequence shown here is derived from an EMBL/GenBank/DDBJ whole genome shotgun (WGS) entry which is preliminary data.</text>
</comment>
<keyword evidence="1" id="KW-0472">Membrane</keyword>
<feature type="transmembrane region" description="Helical" evidence="1">
    <location>
        <begin position="7"/>
        <end position="25"/>
    </location>
</feature>
<dbReference type="OrthoDB" id="7679489at2"/>
<dbReference type="Proteomes" id="UP000234881">
    <property type="component" value="Unassembled WGS sequence"/>
</dbReference>
<proteinExistence type="predicted"/>
<gene>
    <name evidence="2" type="ORF">C0081_00660</name>
</gene>
<dbReference type="EMBL" id="PKUQ01000001">
    <property type="protein sequence ID" value="PLW79241.1"/>
    <property type="molecule type" value="Genomic_DNA"/>
</dbReference>
<evidence type="ECO:0000313" key="2">
    <source>
        <dbReference type="EMBL" id="PLW79241.1"/>
    </source>
</evidence>
<dbReference type="AlphaFoldDB" id="A0A2N5XXL4"/>
<evidence type="ECO:0000313" key="3">
    <source>
        <dbReference type="Proteomes" id="UP000234881"/>
    </source>
</evidence>
<name>A0A2N5XXL4_9HYPH</name>
<reference evidence="2 3" key="1">
    <citation type="submission" date="2018-01" db="EMBL/GenBank/DDBJ databases">
        <title>The draft genome sequence of Cohaesibacter sp. H1304.</title>
        <authorList>
            <person name="Wang N.-N."/>
            <person name="Du Z.-J."/>
        </authorList>
    </citation>
    <scope>NUCLEOTIDE SEQUENCE [LARGE SCALE GENOMIC DNA]</scope>
    <source>
        <strain evidence="2 3">H1304</strain>
    </source>
</reference>
<evidence type="ECO:0008006" key="4">
    <source>
        <dbReference type="Google" id="ProtNLM"/>
    </source>
</evidence>
<evidence type="ECO:0000256" key="1">
    <source>
        <dbReference type="SAM" id="Phobius"/>
    </source>
</evidence>
<keyword evidence="1" id="KW-1133">Transmembrane helix</keyword>
<dbReference type="RefSeq" id="WP_101532323.1">
    <property type="nucleotide sequence ID" value="NZ_JBFHIU010000009.1"/>
</dbReference>
<organism evidence="2 3">
    <name type="scientific">Cohaesibacter celericrescens</name>
    <dbReference type="NCBI Taxonomy" id="2067669"/>
    <lineage>
        <taxon>Bacteria</taxon>
        <taxon>Pseudomonadati</taxon>
        <taxon>Pseudomonadota</taxon>
        <taxon>Alphaproteobacteria</taxon>
        <taxon>Hyphomicrobiales</taxon>
        <taxon>Cohaesibacteraceae</taxon>
    </lineage>
</organism>
<keyword evidence="1" id="KW-0812">Transmembrane</keyword>
<accession>A0A2N5XXL4</accession>
<feature type="transmembrane region" description="Helical" evidence="1">
    <location>
        <begin position="37"/>
        <end position="57"/>
    </location>
</feature>